<accession>A0A2H1EGD0</accession>
<dbReference type="AlphaFoldDB" id="A0A2H1EGD0"/>
<evidence type="ECO:0000256" key="1">
    <source>
        <dbReference type="SAM" id="Phobius"/>
    </source>
</evidence>
<keyword evidence="3" id="KW-1185">Reference proteome</keyword>
<keyword evidence="1" id="KW-0472">Membrane</keyword>
<keyword evidence="1" id="KW-1133">Transmembrane helix</keyword>
<organism evidence="2 3">
    <name type="scientific">Nitrosotalea sinensis</name>
    <dbReference type="NCBI Taxonomy" id="1499975"/>
    <lineage>
        <taxon>Archaea</taxon>
        <taxon>Nitrososphaerota</taxon>
        <taxon>Nitrososphaeria</taxon>
        <taxon>Nitrosotaleales</taxon>
        <taxon>Nitrosotaleaceae</taxon>
        <taxon>Nitrosotalea</taxon>
    </lineage>
</organism>
<feature type="transmembrane region" description="Helical" evidence="1">
    <location>
        <begin position="160"/>
        <end position="179"/>
    </location>
</feature>
<sequence>MTMQTRILIISGILILSGILIAVLLSGNESFAQESDDSSLVVSKGMSQDGSVIVTILSTPVEVHKPLALQISFTDAQGNKIAHENYGIRAMQQESNGITVLSNQTAYAENGDDLQTTLPLDNASPVNFQIQLQGSGLPGTDPSTWKGQIDTVGITVVPEFGPLVLITLVSSLAVTILFIRKFGIGFSHMGKYSS</sequence>
<gene>
    <name evidence="2" type="ORF">NSIN_20593</name>
</gene>
<protein>
    <recommendedName>
        <fullName evidence="4">PEFG-CTERM sorting domain-containing protein</fullName>
    </recommendedName>
</protein>
<reference evidence="3" key="1">
    <citation type="submission" date="2016-12" db="EMBL/GenBank/DDBJ databases">
        <authorList>
            <person name="Herbold C."/>
        </authorList>
    </citation>
    <scope>NUCLEOTIDE SEQUENCE [LARGE SCALE GENOMIC DNA]</scope>
</reference>
<name>A0A2H1EGD0_9ARCH</name>
<dbReference type="Proteomes" id="UP000232412">
    <property type="component" value="Unassembled WGS sequence"/>
</dbReference>
<proteinExistence type="predicted"/>
<evidence type="ECO:0000313" key="2">
    <source>
        <dbReference type="EMBL" id="SHO45222.1"/>
    </source>
</evidence>
<evidence type="ECO:0008006" key="4">
    <source>
        <dbReference type="Google" id="ProtNLM"/>
    </source>
</evidence>
<evidence type="ECO:0000313" key="3">
    <source>
        <dbReference type="Proteomes" id="UP000232412"/>
    </source>
</evidence>
<keyword evidence="1" id="KW-0812">Transmembrane</keyword>
<dbReference type="EMBL" id="FRFC01000003">
    <property type="protein sequence ID" value="SHO45222.1"/>
    <property type="molecule type" value="Genomic_DNA"/>
</dbReference>